<dbReference type="Proteomes" id="UP000431744">
    <property type="component" value="Unassembled WGS sequence"/>
</dbReference>
<dbReference type="Gene3D" id="2.60.40.2250">
    <property type="match status" value="1"/>
</dbReference>
<dbReference type="AlphaFoldDB" id="A0A6H9WT62"/>
<name>A0A6H9WT62_9MICO</name>
<dbReference type="OrthoDB" id="5438043at2"/>
<dbReference type="Pfam" id="PF01841">
    <property type="entry name" value="Transglut_core"/>
    <property type="match status" value="1"/>
</dbReference>
<dbReference type="PANTHER" id="PTHR33490:SF12">
    <property type="entry name" value="BLL5557 PROTEIN"/>
    <property type="match status" value="1"/>
</dbReference>
<gene>
    <name evidence="2" type="ORF">F8O04_06510</name>
</gene>
<dbReference type="Gene3D" id="3.10.620.30">
    <property type="match status" value="1"/>
</dbReference>
<dbReference type="PANTHER" id="PTHR33490">
    <property type="entry name" value="BLR5614 PROTEIN-RELATED"/>
    <property type="match status" value="1"/>
</dbReference>
<dbReference type="RefSeq" id="WP_158028459.1">
    <property type="nucleotide sequence ID" value="NZ_BMHG01000001.1"/>
</dbReference>
<evidence type="ECO:0000313" key="3">
    <source>
        <dbReference type="Proteomes" id="UP000431744"/>
    </source>
</evidence>
<evidence type="ECO:0000259" key="1">
    <source>
        <dbReference type="SMART" id="SM00460"/>
    </source>
</evidence>
<comment type="caution">
    <text evidence="2">The sequence shown here is derived from an EMBL/GenBank/DDBJ whole genome shotgun (WGS) entry which is preliminary data.</text>
</comment>
<accession>A0A6H9WT62</accession>
<dbReference type="SMART" id="SM00460">
    <property type="entry name" value="TGc"/>
    <property type="match status" value="1"/>
</dbReference>
<dbReference type="InterPro" id="IPR002931">
    <property type="entry name" value="Transglutaminase-like"/>
</dbReference>
<sequence length="264" mass="29208">MLRRLESSLTLTLAQPATIVFSVAAHAHASLASEEISITSDGEPVPFTEVVDRAECRLHRVETAVKRLDVRYAAEVDGFAEPNRPDDLDRILYTRPSRYCESDALGPSASSLFGSKRGFELVDAVVDWVAGWLTYRVGSSLPTDGARETYLKRQGVCRDYAHLVIAMLRARDMPARLVSVYAAGLTPMDFHAVVEACVDGEWYVVDATRMAPRHLMQRIATGRDAADTAFMTSTLSGVRLNGMQVNAWTDDFALDDPEARVRLR</sequence>
<protein>
    <submittedName>
        <fullName evidence="2">Transglutaminase family protein</fullName>
    </submittedName>
</protein>
<dbReference type="EMBL" id="WBJY01000001">
    <property type="protein sequence ID" value="KAB1649875.1"/>
    <property type="molecule type" value="Genomic_DNA"/>
</dbReference>
<proteinExistence type="predicted"/>
<dbReference type="InterPro" id="IPR038765">
    <property type="entry name" value="Papain-like_cys_pep_sf"/>
</dbReference>
<reference evidence="2 3" key="1">
    <citation type="submission" date="2019-09" db="EMBL/GenBank/DDBJ databases">
        <title>Phylogeny of genus Pseudoclavibacter and closely related genus.</title>
        <authorList>
            <person name="Li Y."/>
        </authorList>
    </citation>
    <scope>NUCLEOTIDE SEQUENCE [LARGE SCALE GENOMIC DNA]</scope>
    <source>
        <strain evidence="2 3">EGI 60007</strain>
    </source>
</reference>
<keyword evidence="3" id="KW-1185">Reference proteome</keyword>
<evidence type="ECO:0000313" key="2">
    <source>
        <dbReference type="EMBL" id="KAB1649875.1"/>
    </source>
</evidence>
<organism evidence="2 3">
    <name type="scientific">Pseudoclavibacter endophyticus</name>
    <dbReference type="NCBI Taxonomy" id="1778590"/>
    <lineage>
        <taxon>Bacteria</taxon>
        <taxon>Bacillati</taxon>
        <taxon>Actinomycetota</taxon>
        <taxon>Actinomycetes</taxon>
        <taxon>Micrococcales</taxon>
        <taxon>Microbacteriaceae</taxon>
        <taxon>Pseudoclavibacter</taxon>
    </lineage>
</organism>
<dbReference type="SUPFAM" id="SSF54001">
    <property type="entry name" value="Cysteine proteinases"/>
    <property type="match status" value="1"/>
</dbReference>
<feature type="domain" description="Transglutaminase-like" evidence="1">
    <location>
        <begin position="149"/>
        <end position="209"/>
    </location>
</feature>